<dbReference type="SUPFAM" id="SSF55781">
    <property type="entry name" value="GAF domain-like"/>
    <property type="match status" value="1"/>
</dbReference>
<protein>
    <recommendedName>
        <fullName evidence="6">FYVE-type domain-containing protein</fullName>
    </recommendedName>
</protein>
<dbReference type="Gene3D" id="3.30.40.10">
    <property type="entry name" value="Zinc/RING finger domain, C3HC4 (zinc finger)"/>
    <property type="match status" value="1"/>
</dbReference>
<feature type="compositionally biased region" description="Polar residues" evidence="5">
    <location>
        <begin position="157"/>
        <end position="168"/>
    </location>
</feature>
<evidence type="ECO:0000256" key="4">
    <source>
        <dbReference type="PROSITE-ProRule" id="PRU00091"/>
    </source>
</evidence>
<dbReference type="InterPro" id="IPR003018">
    <property type="entry name" value="GAF"/>
</dbReference>
<evidence type="ECO:0000256" key="3">
    <source>
        <dbReference type="ARBA" id="ARBA00022833"/>
    </source>
</evidence>
<dbReference type="InterPro" id="IPR000306">
    <property type="entry name" value="Znf_FYVE"/>
</dbReference>
<dbReference type="RefSeq" id="XP_008865421.1">
    <property type="nucleotide sequence ID" value="XM_008867199.1"/>
</dbReference>
<feature type="compositionally biased region" description="Low complexity" evidence="5">
    <location>
        <begin position="104"/>
        <end position="113"/>
    </location>
</feature>
<dbReference type="VEuPathDB" id="FungiDB:H310_03369"/>
<dbReference type="CDD" id="cd00065">
    <property type="entry name" value="FYVE_like_SF"/>
    <property type="match status" value="1"/>
</dbReference>
<dbReference type="InterPro" id="IPR013083">
    <property type="entry name" value="Znf_RING/FYVE/PHD"/>
</dbReference>
<keyword evidence="2 4" id="KW-0863">Zinc-finger</keyword>
<dbReference type="PANTHER" id="PTHR43102">
    <property type="entry name" value="SLR1143 PROTEIN"/>
    <property type="match status" value="1"/>
</dbReference>
<reference evidence="7" key="1">
    <citation type="submission" date="2013-12" db="EMBL/GenBank/DDBJ databases">
        <title>The Genome Sequence of Aphanomyces invadans NJM9701.</title>
        <authorList>
            <consortium name="The Broad Institute Genomics Platform"/>
            <person name="Russ C."/>
            <person name="Tyler B."/>
            <person name="van West P."/>
            <person name="Dieguez-Uribeondo J."/>
            <person name="Young S.K."/>
            <person name="Zeng Q."/>
            <person name="Gargeya S."/>
            <person name="Fitzgerald M."/>
            <person name="Abouelleil A."/>
            <person name="Alvarado L."/>
            <person name="Chapman S.B."/>
            <person name="Gainer-Dewar J."/>
            <person name="Goldberg J."/>
            <person name="Griggs A."/>
            <person name="Gujja S."/>
            <person name="Hansen M."/>
            <person name="Howarth C."/>
            <person name="Imamovic A."/>
            <person name="Ireland A."/>
            <person name="Larimer J."/>
            <person name="McCowan C."/>
            <person name="Murphy C."/>
            <person name="Pearson M."/>
            <person name="Poon T.W."/>
            <person name="Priest M."/>
            <person name="Roberts A."/>
            <person name="Saif S."/>
            <person name="Shea T."/>
            <person name="Sykes S."/>
            <person name="Wortman J."/>
            <person name="Nusbaum C."/>
            <person name="Birren B."/>
        </authorList>
    </citation>
    <scope>NUCLEOTIDE SEQUENCE [LARGE SCALE GENOMIC DNA]</scope>
    <source>
        <strain evidence="7">NJM9701</strain>
    </source>
</reference>
<dbReference type="GO" id="GO:0008270">
    <property type="term" value="F:zinc ion binding"/>
    <property type="evidence" value="ECO:0007669"/>
    <property type="project" value="UniProtKB-KW"/>
</dbReference>
<dbReference type="InterPro" id="IPR011011">
    <property type="entry name" value="Znf_FYVE_PHD"/>
</dbReference>
<feature type="region of interest" description="Disordered" evidence="5">
    <location>
        <begin position="326"/>
        <end position="348"/>
    </location>
</feature>
<gene>
    <name evidence="7" type="ORF">H310_03369</name>
</gene>
<keyword evidence="3" id="KW-0862">Zinc</keyword>
<name>A0A024UH67_9STRA</name>
<dbReference type="SUPFAM" id="SSF57903">
    <property type="entry name" value="FYVE/PHD zinc finger"/>
    <property type="match status" value="1"/>
</dbReference>
<feature type="region of interest" description="Disordered" evidence="5">
    <location>
        <begin position="104"/>
        <end position="168"/>
    </location>
</feature>
<dbReference type="InterPro" id="IPR017455">
    <property type="entry name" value="Znf_FYVE-rel"/>
</dbReference>
<dbReference type="PANTHER" id="PTHR43102:SF2">
    <property type="entry name" value="GAF DOMAIN-CONTAINING PROTEIN"/>
    <property type="match status" value="1"/>
</dbReference>
<feature type="domain" description="FYVE-type" evidence="6">
    <location>
        <begin position="40"/>
        <end position="101"/>
    </location>
</feature>
<proteinExistence type="predicted"/>
<dbReference type="SMART" id="SM00064">
    <property type="entry name" value="FYVE"/>
    <property type="match status" value="1"/>
</dbReference>
<dbReference type="Pfam" id="PF01590">
    <property type="entry name" value="GAF"/>
    <property type="match status" value="1"/>
</dbReference>
<dbReference type="InterPro" id="IPR029016">
    <property type="entry name" value="GAF-like_dom_sf"/>
</dbReference>
<dbReference type="STRING" id="157072.A0A024UH67"/>
<dbReference type="Gene3D" id="3.30.450.40">
    <property type="match status" value="1"/>
</dbReference>
<dbReference type="Pfam" id="PF01363">
    <property type="entry name" value="FYVE"/>
    <property type="match status" value="1"/>
</dbReference>
<keyword evidence="1" id="KW-0479">Metal-binding</keyword>
<evidence type="ECO:0000256" key="5">
    <source>
        <dbReference type="SAM" id="MobiDB-lite"/>
    </source>
</evidence>
<evidence type="ECO:0000259" key="6">
    <source>
        <dbReference type="PROSITE" id="PS50178"/>
    </source>
</evidence>
<evidence type="ECO:0000256" key="1">
    <source>
        <dbReference type="ARBA" id="ARBA00022723"/>
    </source>
</evidence>
<feature type="compositionally biased region" description="Polar residues" evidence="5">
    <location>
        <begin position="124"/>
        <end position="146"/>
    </location>
</feature>
<organism evidence="7">
    <name type="scientific">Aphanomyces invadans</name>
    <dbReference type="NCBI Taxonomy" id="157072"/>
    <lineage>
        <taxon>Eukaryota</taxon>
        <taxon>Sar</taxon>
        <taxon>Stramenopiles</taxon>
        <taxon>Oomycota</taxon>
        <taxon>Saprolegniomycetes</taxon>
        <taxon>Saprolegniales</taxon>
        <taxon>Verrucalvaceae</taxon>
        <taxon>Aphanomyces</taxon>
    </lineage>
</organism>
<dbReference type="GeneID" id="20080419"/>
<dbReference type="PROSITE" id="PS50178">
    <property type="entry name" value="ZF_FYVE"/>
    <property type="match status" value="1"/>
</dbReference>
<evidence type="ECO:0000256" key="2">
    <source>
        <dbReference type="ARBA" id="ARBA00022771"/>
    </source>
</evidence>
<sequence length="409" mass="44855">MLAPVQPSPASSHDLVDAPDELDDAVRLQDILAPAHWVDKRERVACGDCGLKFSNLFRRRHHCRLCGDLFCKQCVVRKLLCIPRQDKVFVKICKACSVEETGTASSSTTSSVKSPRHQPHDTTRASASWRSMVQTGLSKSSPSLRTQHPLEQPLAGTGSTAQRQRVDVQTNETDRLDVVHGYNIDYTADPHDDILQLCQDAAAAYMCPIAAVSVMEADVQHVVASIGIALRTIPRDVAWMCDTVVSTNRPLVVLDAMQDARYRHCDLVQNDGIRFYAAVPVANMNGWVLGTLAVMATTPREHVDIAPLVALAAAVMTHLRRTKARTRRKRTLSCGSAERPSPDQGLRLQDSNSESLVMSLLAKTTQTQVSLAQQQTAMATTLGDHSNKISQLVQAIERMETMLCDDIGA</sequence>
<dbReference type="AlphaFoldDB" id="A0A024UH67"/>
<accession>A0A024UH67</accession>
<dbReference type="EMBL" id="KI913956">
    <property type="protein sequence ID" value="ETW05644.1"/>
    <property type="molecule type" value="Genomic_DNA"/>
</dbReference>
<dbReference type="OrthoDB" id="10018316at2759"/>
<evidence type="ECO:0000313" key="7">
    <source>
        <dbReference type="EMBL" id="ETW05644.1"/>
    </source>
</evidence>